<organism evidence="2 3">
    <name type="scientific">Sphingobacterium bambusae</name>
    <dbReference type="NCBI Taxonomy" id="662858"/>
    <lineage>
        <taxon>Bacteria</taxon>
        <taxon>Pseudomonadati</taxon>
        <taxon>Bacteroidota</taxon>
        <taxon>Sphingobacteriia</taxon>
        <taxon>Sphingobacteriales</taxon>
        <taxon>Sphingobacteriaceae</taxon>
        <taxon>Sphingobacterium</taxon>
    </lineage>
</organism>
<dbReference type="InterPro" id="IPR038732">
    <property type="entry name" value="HpyO/CreE_NAD-binding"/>
</dbReference>
<comment type="caution">
    <text evidence="2">The sequence shown here is derived from an EMBL/GenBank/DDBJ whole genome shotgun (WGS) entry which is preliminary data.</text>
</comment>
<dbReference type="RefSeq" id="WP_320183107.1">
    <property type="nucleotide sequence ID" value="NZ_CP138332.1"/>
</dbReference>
<feature type="domain" description="FAD-dependent urate hydroxylase HpyO/Asp monooxygenase CreE-like FAD/NAD(P)-binding" evidence="1">
    <location>
        <begin position="43"/>
        <end position="206"/>
    </location>
</feature>
<reference evidence="3" key="1">
    <citation type="journal article" date="2019" name="Int. J. Syst. Evol. Microbiol.">
        <title>The Global Catalogue of Microorganisms (GCM) 10K type strain sequencing project: providing services to taxonomists for standard genome sequencing and annotation.</title>
        <authorList>
            <consortium name="The Broad Institute Genomics Platform"/>
            <consortium name="The Broad Institute Genome Sequencing Center for Infectious Disease"/>
            <person name="Wu L."/>
            <person name="Ma J."/>
        </authorList>
    </citation>
    <scope>NUCLEOTIDE SEQUENCE [LARGE SCALE GENOMIC DNA]</scope>
    <source>
        <strain evidence="3">KCTC 22814</strain>
    </source>
</reference>
<dbReference type="Pfam" id="PF13454">
    <property type="entry name" value="NAD_binding_9"/>
    <property type="match status" value="1"/>
</dbReference>
<evidence type="ECO:0000313" key="3">
    <source>
        <dbReference type="Proteomes" id="UP001597525"/>
    </source>
</evidence>
<name>A0ABW6BI01_9SPHI</name>
<dbReference type="PANTHER" id="PTHR40254:SF1">
    <property type="entry name" value="BLR0577 PROTEIN"/>
    <property type="match status" value="1"/>
</dbReference>
<dbReference type="InterPro" id="IPR052189">
    <property type="entry name" value="L-asp_N-monooxygenase_NS-form"/>
</dbReference>
<protein>
    <submittedName>
        <fullName evidence="2">FAD/NAD(P)-binding protein</fullName>
    </submittedName>
</protein>
<dbReference type="Proteomes" id="UP001597525">
    <property type="component" value="Unassembled WGS sequence"/>
</dbReference>
<keyword evidence="3" id="KW-1185">Reference proteome</keyword>
<gene>
    <name evidence="2" type="ORF">ACFS7Y_10550</name>
</gene>
<evidence type="ECO:0000313" key="2">
    <source>
        <dbReference type="EMBL" id="MFD2967831.1"/>
    </source>
</evidence>
<sequence length="618" mass="69047">MIWKNEHICAAAKGAKKNLQDLIEQSNDVFQPSYTDEVTYLGIVGGGPKGFYALERLFAQVQAQTLQQPIVVYWFNESPDFGCGPNYQVDQPNYLLINYCVGNIDAWNREDCNTAVAEQLNLRQWIQKNKRIETEVAPTDYASRALVGCYLQDQLKALLASRPTSIGLRFVVSRVRDIAYQGLFEIMIDDKPGSIRVEHLLLATGHCYHNKSLLANIHAEPKLDNYFDSAYPVQKLNAIPPDEPVGVIGLGLTFIDVVLQLTEGRGGQFNENGEYIASGTEPHIYACSRNNIPILPRGPIYGENRYQLREQTSRYLKGLAQTNQGRKIDFETEIYPLLRQEAQFAYYSTLLSSRDEDEVTKYMHTLDQAQIFHLEDLLFPQIAYAKDQNNAVLSFLEDAIAQAKLGELHSPILAASAVWREATPLIGEIYAHGGLTGKSQAMLEHNLWSAFCRTSFGPPVENMKKVVALAKAGIVHFANAPLKTITYDDAQQQFMINTQQSQLAVNYLIDARIARGKLQDANSALHNALLKNKLIQPFDNDGYQSGGPALHKSGQAITTPLTSDTPLFFYGTATEGTLLDNDSLSRKRNDTASPWAKSIIQQLLHKQKNALHESYSQG</sequence>
<accession>A0ABW6BI01</accession>
<dbReference type="EMBL" id="JBHUPB010000007">
    <property type="protein sequence ID" value="MFD2967831.1"/>
    <property type="molecule type" value="Genomic_DNA"/>
</dbReference>
<dbReference type="PANTHER" id="PTHR40254">
    <property type="entry name" value="BLR0577 PROTEIN"/>
    <property type="match status" value="1"/>
</dbReference>
<proteinExistence type="predicted"/>
<evidence type="ECO:0000259" key="1">
    <source>
        <dbReference type="Pfam" id="PF13454"/>
    </source>
</evidence>